<dbReference type="SUPFAM" id="SSF55874">
    <property type="entry name" value="ATPase domain of HSP90 chaperone/DNA topoisomerase II/histidine kinase"/>
    <property type="match status" value="1"/>
</dbReference>
<evidence type="ECO:0000259" key="8">
    <source>
        <dbReference type="PROSITE" id="PS50112"/>
    </source>
</evidence>
<dbReference type="EC" id="2.7.13.3" evidence="2"/>
<feature type="domain" description="PAC" evidence="9">
    <location>
        <begin position="870"/>
        <end position="922"/>
    </location>
</feature>
<evidence type="ECO:0000313" key="10">
    <source>
        <dbReference type="EMBL" id="MBJ6725773.1"/>
    </source>
</evidence>
<organism evidence="10 11">
    <name type="scientific">Geomesophilobacter sediminis</name>
    <dbReference type="NCBI Taxonomy" id="2798584"/>
    <lineage>
        <taxon>Bacteria</taxon>
        <taxon>Pseudomonadati</taxon>
        <taxon>Thermodesulfobacteriota</taxon>
        <taxon>Desulfuromonadia</taxon>
        <taxon>Geobacterales</taxon>
        <taxon>Geobacteraceae</taxon>
        <taxon>Geomesophilobacter</taxon>
    </lineage>
</organism>
<proteinExistence type="predicted"/>
<dbReference type="AlphaFoldDB" id="A0A8J7J4H1"/>
<name>A0A8J7J4H1_9BACT</name>
<dbReference type="InterPro" id="IPR036097">
    <property type="entry name" value="HisK_dim/P_sf"/>
</dbReference>
<dbReference type="CDD" id="cd00082">
    <property type="entry name" value="HisKA"/>
    <property type="match status" value="1"/>
</dbReference>
<feature type="transmembrane region" description="Helical" evidence="6">
    <location>
        <begin position="211"/>
        <end position="232"/>
    </location>
</feature>
<dbReference type="InterPro" id="IPR013655">
    <property type="entry name" value="PAS_fold_3"/>
</dbReference>
<comment type="catalytic activity">
    <reaction evidence="1">
        <text>ATP + protein L-histidine = ADP + protein N-phospho-L-histidine.</text>
        <dbReference type="EC" id="2.7.13.3"/>
    </reaction>
</comment>
<reference evidence="10" key="1">
    <citation type="submission" date="2020-12" db="EMBL/GenBank/DDBJ databases">
        <title>Geomonas sp. Red875, isolated from river sediment.</title>
        <authorList>
            <person name="Xu Z."/>
            <person name="Zhang Z."/>
            <person name="Masuda Y."/>
            <person name="Itoh H."/>
            <person name="Senoo K."/>
        </authorList>
    </citation>
    <scope>NUCLEOTIDE SEQUENCE</scope>
    <source>
        <strain evidence="10">Red875</strain>
    </source>
</reference>
<dbReference type="InterPro" id="IPR004358">
    <property type="entry name" value="Sig_transdc_His_kin-like_C"/>
</dbReference>
<keyword evidence="3" id="KW-0597">Phosphoprotein</keyword>
<dbReference type="SMART" id="SM00387">
    <property type="entry name" value="HATPase_c"/>
    <property type="match status" value="1"/>
</dbReference>
<evidence type="ECO:0000313" key="11">
    <source>
        <dbReference type="Proteomes" id="UP000636888"/>
    </source>
</evidence>
<dbReference type="Gene3D" id="1.10.287.130">
    <property type="match status" value="1"/>
</dbReference>
<dbReference type="GO" id="GO:0000155">
    <property type="term" value="F:phosphorelay sensor kinase activity"/>
    <property type="evidence" value="ECO:0007669"/>
    <property type="project" value="InterPro"/>
</dbReference>
<dbReference type="SUPFAM" id="SSF47384">
    <property type="entry name" value="Homodimeric domain of signal transducing histidine kinase"/>
    <property type="match status" value="1"/>
</dbReference>
<dbReference type="Gene3D" id="3.30.450.20">
    <property type="entry name" value="PAS domain"/>
    <property type="match status" value="2"/>
</dbReference>
<dbReference type="PROSITE" id="PS50112">
    <property type="entry name" value="PAS"/>
    <property type="match status" value="1"/>
</dbReference>
<dbReference type="Pfam" id="PF13426">
    <property type="entry name" value="PAS_9"/>
    <property type="match status" value="1"/>
</dbReference>
<evidence type="ECO:0000259" key="7">
    <source>
        <dbReference type="PROSITE" id="PS50109"/>
    </source>
</evidence>
<dbReference type="InterPro" id="IPR003661">
    <property type="entry name" value="HisK_dim/P_dom"/>
</dbReference>
<evidence type="ECO:0000256" key="3">
    <source>
        <dbReference type="ARBA" id="ARBA00022553"/>
    </source>
</evidence>
<dbReference type="PANTHER" id="PTHR43304:SF1">
    <property type="entry name" value="PAC DOMAIN-CONTAINING PROTEIN"/>
    <property type="match status" value="1"/>
</dbReference>
<dbReference type="PROSITE" id="PS50113">
    <property type="entry name" value="PAC"/>
    <property type="match status" value="2"/>
</dbReference>
<feature type="transmembrane region" description="Helical" evidence="6">
    <location>
        <begin position="107"/>
        <end position="129"/>
    </location>
</feature>
<accession>A0A8J7J4H1</accession>
<dbReference type="EMBL" id="JAEMHM010000010">
    <property type="protein sequence ID" value="MBJ6725773.1"/>
    <property type="molecule type" value="Genomic_DNA"/>
</dbReference>
<feature type="transmembrane region" description="Helical" evidence="6">
    <location>
        <begin position="141"/>
        <end position="164"/>
    </location>
</feature>
<keyword evidence="6" id="KW-0472">Membrane</keyword>
<sequence length="1171" mass="128307">MTWPKSFRAGRTLAVLPILVLPLLMAVLQFGFPATTFFDPPWLIMIANTLFVGCVSFILAGIVWRNYLLTGRIQVLLLGCAMLLFGMGGVIAAFVRGLPGGVNLNVTIYNCGALMGGVLHFLAGLILSAGHDPEAAPKRRTWWLCLGYLGTLLFMGAVTLATFRGAIPLFFRQGAGPTLLRQEVLGSSILLFLFSCLVFLTTYLRRREPFLLWYAGALALTAISLTGFFIQHSVGSPVGWVGRISQYLGGVYFLAALVVLVRSAQSRGMSLDDALVASLTGAEEKFRSAFAHAAIGFAMTTPDGRFVDANPAYCAATGYHLSELRKLDFAQLIHPEDREANLVQIRSMLAGEIPAFTVENRYLRKEGEPIWVRKSVSLVRDAGGAPRWIVALIENVTERKQIEQQQAQDLGAMTLLHHLGTLLVSGGNGDLQPVLEEILVAAIQITGADFGNIQLLDHATGDLHIAVQRGFPRWWLEYWDAVTQGQGACGTALERRERVIIEDVEASPVFAGTPALEIQLRAGVRAVQSTPMLKRSGDPVGMISTHYKTPRRPDDHALRLLDLLCRQAADLIARLQTDEALRAQAEQLRQSREEALVLAQEATAARTVAERTATVLRSINLVLEQGLANQTEAEMCGAILGILEGATESRISFIAEMQQDRRLCALAISNPGWEACQMYDAAGPKEAPTFPLHGIYGKVLQDGKSLIVNAPAAHPDRVGLPENHPPLESFLGVPLFRDGNLIGMIAVGNREGGYRLDDQQALEAMAPVVVETLFRKRTEAKLFAAHHRLTTLMNALPVGVSFSDDETCRNITGNPTVLRQFEVSPTDNLSASAPEGTAPGRQVKFFLDGREISDAELPLQRAVAEGRDIPPLELRVELPSGRRWFASASGAPLHDQNGRVIGGVAVTMDITERKIAETTLQELNRELELRVHERTAELREKDRLMLLQGRQAAMGEMIGNIAHQWRQPLNNLGLTIQRLPLMYNLGKLTQETLEETIDNSMKLLQHMSQTIDDFRNFFKPDKEKAEFQVGDAIAAAVTLTEDRCRYHNIAVKVSAEAAPSILGYKNEYSQVLLNIMNNAMDVLTEREVPDPAITITLRAEGGRSVVTVRDNAGGVPNDIIGKIFDPYFSTKGPQHGTGLGLFMAKTIIEKNMEGKLSVSNVAEGAEFRIEL</sequence>
<feature type="transmembrane region" description="Helical" evidence="6">
    <location>
        <begin position="42"/>
        <end position="63"/>
    </location>
</feature>
<dbReference type="PRINTS" id="PR00344">
    <property type="entry name" value="BCTRLSENSOR"/>
</dbReference>
<evidence type="ECO:0000256" key="5">
    <source>
        <dbReference type="ARBA" id="ARBA00022777"/>
    </source>
</evidence>
<evidence type="ECO:0000256" key="4">
    <source>
        <dbReference type="ARBA" id="ARBA00022679"/>
    </source>
</evidence>
<dbReference type="PANTHER" id="PTHR43304">
    <property type="entry name" value="PHYTOCHROME-LIKE PROTEIN CPH1"/>
    <property type="match status" value="1"/>
</dbReference>
<dbReference type="InterPro" id="IPR029016">
    <property type="entry name" value="GAF-like_dom_sf"/>
</dbReference>
<dbReference type="InterPro" id="IPR005467">
    <property type="entry name" value="His_kinase_dom"/>
</dbReference>
<dbReference type="RefSeq" id="WP_199384662.1">
    <property type="nucleotide sequence ID" value="NZ_JAEMHM010000010.1"/>
</dbReference>
<dbReference type="SUPFAM" id="SSF55785">
    <property type="entry name" value="PYP-like sensor domain (PAS domain)"/>
    <property type="match status" value="2"/>
</dbReference>
<dbReference type="PROSITE" id="PS50109">
    <property type="entry name" value="HIS_KIN"/>
    <property type="match status" value="1"/>
</dbReference>
<dbReference type="InterPro" id="IPR001610">
    <property type="entry name" value="PAC"/>
</dbReference>
<comment type="caution">
    <text evidence="10">The sequence shown here is derived from an EMBL/GenBank/DDBJ whole genome shotgun (WGS) entry which is preliminary data.</text>
</comment>
<dbReference type="InterPro" id="IPR000014">
    <property type="entry name" value="PAS"/>
</dbReference>
<feature type="transmembrane region" description="Helical" evidence="6">
    <location>
        <begin position="184"/>
        <end position="204"/>
    </location>
</feature>
<protein>
    <recommendedName>
        <fullName evidence="2">histidine kinase</fullName>
        <ecNumber evidence="2">2.7.13.3</ecNumber>
    </recommendedName>
</protein>
<dbReference type="NCBIfam" id="TIGR00229">
    <property type="entry name" value="sensory_box"/>
    <property type="match status" value="1"/>
</dbReference>
<keyword evidence="5" id="KW-0418">Kinase</keyword>
<dbReference type="InterPro" id="IPR003594">
    <property type="entry name" value="HATPase_dom"/>
</dbReference>
<dbReference type="InterPro" id="IPR000700">
    <property type="entry name" value="PAS-assoc_C"/>
</dbReference>
<dbReference type="SMART" id="SM00065">
    <property type="entry name" value="GAF"/>
    <property type="match status" value="2"/>
</dbReference>
<feature type="domain" description="Histidine kinase" evidence="7">
    <location>
        <begin position="960"/>
        <end position="1171"/>
    </location>
</feature>
<dbReference type="InterPro" id="IPR035965">
    <property type="entry name" value="PAS-like_dom_sf"/>
</dbReference>
<dbReference type="Pfam" id="PF13185">
    <property type="entry name" value="GAF_2"/>
    <property type="match status" value="2"/>
</dbReference>
<dbReference type="Pfam" id="PF02518">
    <property type="entry name" value="HATPase_c"/>
    <property type="match status" value="1"/>
</dbReference>
<feature type="transmembrane region" description="Helical" evidence="6">
    <location>
        <begin position="12"/>
        <end position="30"/>
    </location>
</feature>
<gene>
    <name evidence="10" type="ORF">JFN93_13720</name>
</gene>
<dbReference type="SMART" id="SM00091">
    <property type="entry name" value="PAS"/>
    <property type="match status" value="2"/>
</dbReference>
<dbReference type="InterPro" id="IPR052162">
    <property type="entry name" value="Sensor_kinase/Photoreceptor"/>
</dbReference>
<keyword evidence="6" id="KW-0812">Transmembrane</keyword>
<keyword evidence="6" id="KW-1133">Transmembrane helix</keyword>
<dbReference type="CDD" id="cd00130">
    <property type="entry name" value="PAS"/>
    <property type="match status" value="1"/>
</dbReference>
<evidence type="ECO:0000259" key="9">
    <source>
        <dbReference type="PROSITE" id="PS50113"/>
    </source>
</evidence>
<dbReference type="Gene3D" id="3.30.565.10">
    <property type="entry name" value="Histidine kinase-like ATPase, C-terminal domain"/>
    <property type="match status" value="1"/>
</dbReference>
<evidence type="ECO:0000256" key="1">
    <source>
        <dbReference type="ARBA" id="ARBA00000085"/>
    </source>
</evidence>
<dbReference type="InterPro" id="IPR003018">
    <property type="entry name" value="GAF"/>
</dbReference>
<dbReference type="SMART" id="SM00086">
    <property type="entry name" value="PAC"/>
    <property type="match status" value="2"/>
</dbReference>
<keyword evidence="4" id="KW-0808">Transferase</keyword>
<dbReference type="InterPro" id="IPR036890">
    <property type="entry name" value="HATPase_C_sf"/>
</dbReference>
<dbReference type="SUPFAM" id="SSF55781">
    <property type="entry name" value="GAF domain-like"/>
    <property type="match status" value="2"/>
</dbReference>
<keyword evidence="11" id="KW-1185">Reference proteome</keyword>
<dbReference type="Proteomes" id="UP000636888">
    <property type="component" value="Unassembled WGS sequence"/>
</dbReference>
<evidence type="ECO:0000256" key="2">
    <source>
        <dbReference type="ARBA" id="ARBA00012438"/>
    </source>
</evidence>
<dbReference type="SMART" id="SM00388">
    <property type="entry name" value="HisKA"/>
    <property type="match status" value="1"/>
</dbReference>
<evidence type="ECO:0000256" key="6">
    <source>
        <dbReference type="SAM" id="Phobius"/>
    </source>
</evidence>
<dbReference type="Gene3D" id="3.30.450.40">
    <property type="match status" value="2"/>
</dbReference>
<dbReference type="Pfam" id="PF08447">
    <property type="entry name" value="PAS_3"/>
    <property type="match status" value="1"/>
</dbReference>
<feature type="domain" description="PAC" evidence="9">
    <location>
        <begin position="356"/>
        <end position="408"/>
    </location>
</feature>
<feature type="domain" description="PAS" evidence="8">
    <location>
        <begin position="282"/>
        <end position="352"/>
    </location>
</feature>
<feature type="transmembrane region" description="Helical" evidence="6">
    <location>
        <begin position="75"/>
        <end position="95"/>
    </location>
</feature>